<keyword evidence="2" id="KW-0067">ATP-binding</keyword>
<proteinExistence type="predicted"/>
<evidence type="ECO:0000313" key="2">
    <source>
        <dbReference type="EMBL" id="JAT56428.1"/>
    </source>
</evidence>
<protein>
    <submittedName>
        <fullName evidence="2">ATP-dependent helicase brm</fullName>
    </submittedName>
</protein>
<dbReference type="EMBL" id="GDJX01011508">
    <property type="protein sequence ID" value="JAT56428.1"/>
    <property type="molecule type" value="Transcribed_RNA"/>
</dbReference>
<reference evidence="2" key="1">
    <citation type="submission" date="2015-07" db="EMBL/GenBank/DDBJ databases">
        <title>Transcriptome Assembly of Anthurium amnicola.</title>
        <authorList>
            <person name="Suzuki J."/>
        </authorList>
    </citation>
    <scope>NUCLEOTIDE SEQUENCE</scope>
</reference>
<accession>A0A1D1YP73</accession>
<dbReference type="AlphaFoldDB" id="A0A1D1YP73"/>
<keyword evidence="2" id="KW-0547">Nucleotide-binding</keyword>
<dbReference type="GO" id="GO:0004386">
    <property type="term" value="F:helicase activity"/>
    <property type="evidence" value="ECO:0007669"/>
    <property type="project" value="UniProtKB-KW"/>
</dbReference>
<name>A0A1D1YP73_9ARAE</name>
<organism evidence="2">
    <name type="scientific">Anthurium amnicola</name>
    <dbReference type="NCBI Taxonomy" id="1678845"/>
    <lineage>
        <taxon>Eukaryota</taxon>
        <taxon>Viridiplantae</taxon>
        <taxon>Streptophyta</taxon>
        <taxon>Embryophyta</taxon>
        <taxon>Tracheophyta</taxon>
        <taxon>Spermatophyta</taxon>
        <taxon>Magnoliopsida</taxon>
        <taxon>Liliopsida</taxon>
        <taxon>Araceae</taxon>
        <taxon>Pothoideae</taxon>
        <taxon>Potheae</taxon>
        <taxon>Anthurium</taxon>
    </lineage>
</organism>
<keyword evidence="1" id="KW-0732">Signal</keyword>
<gene>
    <name evidence="2" type="primary">brm_1</name>
    <name evidence="2" type="ORF">g.27235</name>
</gene>
<sequence>MNRNLIFAFVLLATLFMVNAVPYVHLKRKEKVTFEHCKVQGNPELITVQVSPNPPVSNESEQFYVSGVLENGAITAYETVLEIRFIFNGVPLINDYVQEFTESFPAGEPFQITALKVPTPKKLPESYEIEVIIGNPIPIQEELIKILGCASADVNNT</sequence>
<feature type="chain" id="PRO_5008900368" evidence="1">
    <location>
        <begin position="21"/>
        <end position="157"/>
    </location>
</feature>
<keyword evidence="2" id="KW-0347">Helicase</keyword>
<feature type="signal peptide" evidence="1">
    <location>
        <begin position="1"/>
        <end position="20"/>
    </location>
</feature>
<evidence type="ECO:0000256" key="1">
    <source>
        <dbReference type="SAM" id="SignalP"/>
    </source>
</evidence>
<keyword evidence="2" id="KW-0378">Hydrolase</keyword>